<dbReference type="Proteomes" id="UP001652622">
    <property type="component" value="Unplaced"/>
</dbReference>
<proteinExistence type="inferred from homology"/>
<protein>
    <submittedName>
        <fullName evidence="5">Uncharacterized protein LOC117664622 isoform X1</fullName>
    </submittedName>
</protein>
<dbReference type="GO" id="GO:0005634">
    <property type="term" value="C:nucleus"/>
    <property type="evidence" value="ECO:0007669"/>
    <property type="project" value="TreeGrafter"/>
</dbReference>
<feature type="region of interest" description="Disordered" evidence="2">
    <location>
        <begin position="404"/>
        <end position="477"/>
    </location>
</feature>
<reference evidence="5" key="1">
    <citation type="submission" date="2025-08" db="UniProtKB">
        <authorList>
            <consortium name="RefSeq"/>
        </authorList>
    </citation>
    <scope>IDENTIFICATION</scope>
    <source>
        <tissue evidence="5">Blood</tissue>
    </source>
</reference>
<evidence type="ECO:0000313" key="5">
    <source>
        <dbReference type="RefSeq" id="XP_034271621.1"/>
    </source>
</evidence>
<comment type="similarity">
    <text evidence="1">Belongs to the GARIN family.</text>
</comment>
<name>A0A6P9BUP6_PANGU</name>
<dbReference type="PANTHER" id="PTHR22574:SF14">
    <property type="entry name" value="INTEGRAL MEMBRANE PROTEIN"/>
    <property type="match status" value="1"/>
</dbReference>
<dbReference type="RefSeq" id="XP_034271621.1">
    <property type="nucleotide sequence ID" value="XM_034415730.2"/>
</dbReference>
<gene>
    <name evidence="5" type="primary">LOC117664622</name>
</gene>
<dbReference type="InterPro" id="IPR022168">
    <property type="entry name" value="GARIL-like_Rab2B-bd"/>
</dbReference>
<keyword evidence="4" id="KW-1185">Reference proteome</keyword>
<dbReference type="Pfam" id="PF12480">
    <property type="entry name" value="GARIL_Rab2_bd"/>
    <property type="match status" value="1"/>
</dbReference>
<feature type="region of interest" description="Disordered" evidence="2">
    <location>
        <begin position="320"/>
        <end position="377"/>
    </location>
</feature>
<dbReference type="PANTHER" id="PTHR22574">
    <property type="match status" value="1"/>
</dbReference>
<sequence length="477" mass="54570">MSSYDNARPPKNIREKTISRNSSKSFEVLGLKQPAQRAFSTEEWRHSNAYYGRGNMRCFSVPPCLKVISSRSRSCGTFGSKQTDIWPTTCLTSLLWKRKKFGSLIFQYQIDKEGNPINVHNKKKVITLGVTSTIPTLRIPNTLLLASSIVSSEEHISKSTSIFHQPLPGKLELKRLFPLCLVNISIHNLEKKQLRLKLVTGRTYYLQLYPASHQQQDLFVCWIKLVQILRPSSKINFNQQKLENKKLEKHGAPLVPTPKPKKMHLCFEAHNFLVLLESVNYFRNVSDWNKDLKASQICISIQVNCSLSFSLPSRTVTKFQSLPPQRESQCAPEKKTKNKKSICPVIQNPTTQAKETKKENDPTTVRSKSSLTPEIKQPPLKIENVHEAFYQTTPENKNIAKKLEREKIENPGAGDETENLDINRYRKPVRKNLSSQSRSGHRGAARKPSKIASLFIGCFRSQRKKKRSNKGKRYRAE</sequence>
<dbReference type="AlphaFoldDB" id="A0A6P9BUP6"/>
<feature type="domain" description="Golgi associated RAB2 interactor protein-like Rab2B-binding" evidence="3">
    <location>
        <begin position="170"/>
        <end position="238"/>
    </location>
</feature>
<organism evidence="4 5">
    <name type="scientific">Pantherophis guttatus</name>
    <name type="common">Corn snake</name>
    <name type="synonym">Elaphe guttata</name>
    <dbReference type="NCBI Taxonomy" id="94885"/>
    <lineage>
        <taxon>Eukaryota</taxon>
        <taxon>Metazoa</taxon>
        <taxon>Chordata</taxon>
        <taxon>Craniata</taxon>
        <taxon>Vertebrata</taxon>
        <taxon>Euteleostomi</taxon>
        <taxon>Lepidosauria</taxon>
        <taxon>Squamata</taxon>
        <taxon>Bifurcata</taxon>
        <taxon>Unidentata</taxon>
        <taxon>Episquamata</taxon>
        <taxon>Toxicofera</taxon>
        <taxon>Serpentes</taxon>
        <taxon>Colubroidea</taxon>
        <taxon>Colubridae</taxon>
        <taxon>Colubrinae</taxon>
        <taxon>Pantherophis</taxon>
    </lineage>
</organism>
<evidence type="ECO:0000313" key="4">
    <source>
        <dbReference type="Proteomes" id="UP001652622"/>
    </source>
</evidence>
<feature type="compositionally biased region" description="Basic residues" evidence="2">
    <location>
        <begin position="461"/>
        <end position="477"/>
    </location>
</feature>
<accession>A0A6P9BUP6</accession>
<dbReference type="GeneID" id="117664622"/>
<dbReference type="KEGG" id="pgut:117664622"/>
<feature type="compositionally biased region" description="Basic residues" evidence="2">
    <location>
        <begin position="439"/>
        <end position="449"/>
    </location>
</feature>
<dbReference type="InParanoid" id="A0A6P9BUP6"/>
<evidence type="ECO:0000256" key="1">
    <source>
        <dbReference type="ARBA" id="ARBA00038379"/>
    </source>
</evidence>
<feature type="compositionally biased region" description="Polar residues" evidence="2">
    <location>
        <begin position="362"/>
        <end position="372"/>
    </location>
</feature>
<evidence type="ECO:0000259" key="3">
    <source>
        <dbReference type="Pfam" id="PF12480"/>
    </source>
</evidence>
<evidence type="ECO:0000256" key="2">
    <source>
        <dbReference type="SAM" id="MobiDB-lite"/>
    </source>
</evidence>